<reference evidence="2 3" key="1">
    <citation type="submission" date="2018-03" db="EMBL/GenBank/DDBJ databases">
        <title>Genome assembly of novel Miniimonas species PCH200.</title>
        <authorList>
            <person name="Thakur V."/>
            <person name="Kumar V."/>
            <person name="Singh D."/>
        </authorList>
    </citation>
    <scope>NUCLEOTIDE SEQUENCE [LARGE SCALE GENOMIC DNA]</scope>
    <source>
        <strain evidence="2 3">PCH200</strain>
    </source>
</reference>
<feature type="transmembrane region" description="Helical" evidence="1">
    <location>
        <begin position="12"/>
        <end position="35"/>
    </location>
</feature>
<dbReference type="Proteomes" id="UP000245166">
    <property type="component" value="Unassembled WGS sequence"/>
</dbReference>
<feature type="transmembrane region" description="Helical" evidence="1">
    <location>
        <begin position="47"/>
        <end position="64"/>
    </location>
</feature>
<evidence type="ECO:0000313" key="3">
    <source>
        <dbReference type="Proteomes" id="UP000245166"/>
    </source>
</evidence>
<evidence type="ECO:0000313" key="2">
    <source>
        <dbReference type="EMBL" id="PWD49515.1"/>
    </source>
</evidence>
<dbReference type="EMBL" id="PYHR01000002">
    <property type="protein sequence ID" value="PWD49515.1"/>
    <property type="molecule type" value="Genomic_DNA"/>
</dbReference>
<comment type="caution">
    <text evidence="2">The sequence shown here is derived from an EMBL/GenBank/DDBJ whole genome shotgun (WGS) entry which is preliminary data.</text>
</comment>
<gene>
    <name evidence="2" type="ORF">C8046_01040</name>
</gene>
<dbReference type="AlphaFoldDB" id="A0A2U1ZR90"/>
<name>A0A2U1ZR90_9MICO</name>
<accession>A0A2U1ZR90</accession>
<keyword evidence="1" id="KW-0472">Membrane</keyword>
<protein>
    <submittedName>
        <fullName evidence="2">Uncharacterized protein</fullName>
    </submittedName>
</protein>
<dbReference type="RefSeq" id="WP_109227898.1">
    <property type="nucleotide sequence ID" value="NZ_PYHR01000002.1"/>
</dbReference>
<keyword evidence="3" id="KW-1185">Reference proteome</keyword>
<organism evidence="2 3">
    <name type="scientific">Serinibacter arcticus</name>
    <dbReference type="NCBI Taxonomy" id="1655435"/>
    <lineage>
        <taxon>Bacteria</taxon>
        <taxon>Bacillati</taxon>
        <taxon>Actinomycetota</taxon>
        <taxon>Actinomycetes</taxon>
        <taxon>Micrococcales</taxon>
        <taxon>Beutenbergiaceae</taxon>
        <taxon>Serinibacter</taxon>
    </lineage>
</organism>
<keyword evidence="1" id="KW-1133">Transmembrane helix</keyword>
<sequence length="73" mass="8256">MDAPDPRRRPPALVWTPYMLAMGVVWLIFAASWGVLWFLDGGTRDGVLALLFLALGTFAVSLQVRARRRERAR</sequence>
<evidence type="ECO:0000256" key="1">
    <source>
        <dbReference type="SAM" id="Phobius"/>
    </source>
</evidence>
<keyword evidence="1" id="KW-0812">Transmembrane</keyword>
<proteinExistence type="predicted"/>